<evidence type="ECO:0000256" key="2">
    <source>
        <dbReference type="ARBA" id="ARBA00022516"/>
    </source>
</evidence>
<keyword evidence="6 13" id="KW-0418">Kinase</keyword>
<dbReference type="EMBL" id="QREG01000022">
    <property type="protein sequence ID" value="RED94067.1"/>
    <property type="molecule type" value="Genomic_DNA"/>
</dbReference>
<proteinExistence type="predicted"/>
<keyword evidence="11" id="KW-1208">Phospholipid metabolism</keyword>
<evidence type="ECO:0000256" key="11">
    <source>
        <dbReference type="ARBA" id="ARBA00023264"/>
    </source>
</evidence>
<dbReference type="Proteomes" id="UP000256779">
    <property type="component" value="Unassembled WGS sequence"/>
</dbReference>
<dbReference type="RefSeq" id="WP_115869671.1">
    <property type="nucleotide sequence ID" value="NZ_QREG01000022.1"/>
</dbReference>
<keyword evidence="8" id="KW-0460">Magnesium</keyword>
<dbReference type="SUPFAM" id="SSF111331">
    <property type="entry name" value="NAD kinase/diacylglycerol kinase-like"/>
    <property type="match status" value="1"/>
</dbReference>
<keyword evidence="9" id="KW-0443">Lipid metabolism</keyword>
<dbReference type="Gene3D" id="2.60.200.40">
    <property type="match status" value="1"/>
</dbReference>
<keyword evidence="5" id="KW-0547">Nucleotide-binding</keyword>
<keyword evidence="4" id="KW-0479">Metal-binding</keyword>
<dbReference type="Pfam" id="PF00781">
    <property type="entry name" value="DAGK_cat"/>
    <property type="match status" value="1"/>
</dbReference>
<dbReference type="GO" id="GO:0046872">
    <property type="term" value="F:metal ion binding"/>
    <property type="evidence" value="ECO:0007669"/>
    <property type="project" value="UniProtKB-KW"/>
</dbReference>
<evidence type="ECO:0000256" key="8">
    <source>
        <dbReference type="ARBA" id="ARBA00022842"/>
    </source>
</evidence>
<dbReference type="InterPro" id="IPR005218">
    <property type="entry name" value="Diacylglycerol/lipid_kinase"/>
</dbReference>
<name>A0A3D9KZR1_MARFU</name>
<dbReference type="PANTHER" id="PTHR12358:SF106">
    <property type="entry name" value="LIPID KINASE YEGS"/>
    <property type="match status" value="1"/>
</dbReference>
<sequence length="292" mass="32737">MNRRLFIVANPASGSRNLEKILRELVDYCTTKQMKYDVFLTAQSQNGWKTVEDYLDKTYTDLVVVGGDGTINECINGLKYDIPVSIIPNGTGNDFSKTLNIGSSLKDYMQTMETGQIKTIDLGVCNERKFVNGVGVGFDGQIVADMLNRKSIFKGASKYYYYVLRILASYSARKYTFEVNNKSKSKNLILLCVANGTTFGGSFKLTPHADTTDGLLDVCEVGNISGLGRFMNIHRLQSGSHHKLKKVKLYQTQSLRIAENPRLEAHIDGEYFEHPPFEFSVLPKALKVRVRS</sequence>
<keyword evidence="7" id="KW-0067">ATP-binding</keyword>
<protein>
    <submittedName>
        <fullName evidence="13">Diacylglycerol kinase (ATP)</fullName>
    </submittedName>
</protein>
<dbReference type="GO" id="GO:0005886">
    <property type="term" value="C:plasma membrane"/>
    <property type="evidence" value="ECO:0007669"/>
    <property type="project" value="TreeGrafter"/>
</dbReference>
<gene>
    <name evidence="13" type="ORF">C7460_1228</name>
</gene>
<comment type="caution">
    <text evidence="13">The sequence shown here is derived from an EMBL/GenBank/DDBJ whole genome shotgun (WGS) entry which is preliminary data.</text>
</comment>
<organism evidence="13 14">
    <name type="scientific">Marinoscillum furvescens DSM 4134</name>
    <dbReference type="NCBI Taxonomy" id="1122208"/>
    <lineage>
        <taxon>Bacteria</taxon>
        <taxon>Pseudomonadati</taxon>
        <taxon>Bacteroidota</taxon>
        <taxon>Cytophagia</taxon>
        <taxon>Cytophagales</taxon>
        <taxon>Reichenbachiellaceae</taxon>
        <taxon>Marinoscillum</taxon>
    </lineage>
</organism>
<accession>A0A3D9KZR1</accession>
<feature type="domain" description="DAGKc" evidence="12">
    <location>
        <begin position="1"/>
        <end position="129"/>
    </location>
</feature>
<evidence type="ECO:0000256" key="3">
    <source>
        <dbReference type="ARBA" id="ARBA00022679"/>
    </source>
</evidence>
<evidence type="ECO:0000256" key="4">
    <source>
        <dbReference type="ARBA" id="ARBA00022723"/>
    </source>
</evidence>
<evidence type="ECO:0000256" key="9">
    <source>
        <dbReference type="ARBA" id="ARBA00023098"/>
    </source>
</evidence>
<evidence type="ECO:0000256" key="7">
    <source>
        <dbReference type="ARBA" id="ARBA00022840"/>
    </source>
</evidence>
<keyword evidence="10" id="KW-0594">Phospholipid biosynthesis</keyword>
<dbReference type="InterPro" id="IPR050187">
    <property type="entry name" value="Lipid_Phosphate_FormReg"/>
</dbReference>
<dbReference type="PANTHER" id="PTHR12358">
    <property type="entry name" value="SPHINGOSINE KINASE"/>
    <property type="match status" value="1"/>
</dbReference>
<keyword evidence="14" id="KW-1185">Reference proteome</keyword>
<dbReference type="Pfam" id="PF19279">
    <property type="entry name" value="YegS_C"/>
    <property type="match status" value="1"/>
</dbReference>
<evidence type="ECO:0000313" key="13">
    <source>
        <dbReference type="EMBL" id="RED94067.1"/>
    </source>
</evidence>
<dbReference type="NCBIfam" id="TIGR00147">
    <property type="entry name" value="YegS/Rv2252/BmrU family lipid kinase"/>
    <property type="match status" value="1"/>
</dbReference>
<keyword evidence="2" id="KW-0444">Lipid biosynthesis</keyword>
<evidence type="ECO:0000256" key="10">
    <source>
        <dbReference type="ARBA" id="ARBA00023209"/>
    </source>
</evidence>
<dbReference type="InterPro" id="IPR017438">
    <property type="entry name" value="ATP-NAD_kinase_N"/>
</dbReference>
<evidence type="ECO:0000259" key="12">
    <source>
        <dbReference type="PROSITE" id="PS50146"/>
    </source>
</evidence>
<evidence type="ECO:0000256" key="5">
    <source>
        <dbReference type="ARBA" id="ARBA00022741"/>
    </source>
</evidence>
<reference evidence="13 14" key="1">
    <citation type="submission" date="2018-07" db="EMBL/GenBank/DDBJ databases">
        <title>Genomic Encyclopedia of Type Strains, Phase IV (KMG-IV): sequencing the most valuable type-strain genomes for metagenomic binning, comparative biology and taxonomic classification.</title>
        <authorList>
            <person name="Goeker M."/>
        </authorList>
    </citation>
    <scope>NUCLEOTIDE SEQUENCE [LARGE SCALE GENOMIC DNA]</scope>
    <source>
        <strain evidence="13 14">DSM 4134</strain>
    </source>
</reference>
<dbReference type="PROSITE" id="PS50146">
    <property type="entry name" value="DAGK"/>
    <property type="match status" value="1"/>
</dbReference>
<dbReference type="GO" id="GO:0008654">
    <property type="term" value="P:phospholipid biosynthetic process"/>
    <property type="evidence" value="ECO:0007669"/>
    <property type="project" value="UniProtKB-KW"/>
</dbReference>
<keyword evidence="3" id="KW-0808">Transferase</keyword>
<dbReference type="InterPro" id="IPR001206">
    <property type="entry name" value="Diacylglycerol_kinase_cat_dom"/>
</dbReference>
<dbReference type="AlphaFoldDB" id="A0A3D9KZR1"/>
<dbReference type="InterPro" id="IPR045540">
    <property type="entry name" value="YegS/DAGK_C"/>
</dbReference>
<dbReference type="OrthoDB" id="9786026at2"/>
<dbReference type="GO" id="GO:0005524">
    <property type="term" value="F:ATP binding"/>
    <property type="evidence" value="ECO:0007669"/>
    <property type="project" value="UniProtKB-KW"/>
</dbReference>
<evidence type="ECO:0000256" key="1">
    <source>
        <dbReference type="ARBA" id="ARBA00001946"/>
    </source>
</evidence>
<evidence type="ECO:0000313" key="14">
    <source>
        <dbReference type="Proteomes" id="UP000256779"/>
    </source>
</evidence>
<dbReference type="GO" id="GO:0016301">
    <property type="term" value="F:kinase activity"/>
    <property type="evidence" value="ECO:0007669"/>
    <property type="project" value="UniProtKB-KW"/>
</dbReference>
<evidence type="ECO:0000256" key="6">
    <source>
        <dbReference type="ARBA" id="ARBA00022777"/>
    </source>
</evidence>
<dbReference type="Gene3D" id="3.40.50.10330">
    <property type="entry name" value="Probable inorganic polyphosphate/atp-NAD kinase, domain 1"/>
    <property type="match status" value="1"/>
</dbReference>
<comment type="cofactor">
    <cofactor evidence="1">
        <name>Mg(2+)</name>
        <dbReference type="ChEBI" id="CHEBI:18420"/>
    </cofactor>
</comment>
<dbReference type="SMART" id="SM00046">
    <property type="entry name" value="DAGKc"/>
    <property type="match status" value="1"/>
</dbReference>
<dbReference type="InterPro" id="IPR016064">
    <property type="entry name" value="NAD/diacylglycerol_kinase_sf"/>
</dbReference>